<evidence type="ECO:0000256" key="4">
    <source>
        <dbReference type="ARBA" id="ARBA00023136"/>
    </source>
</evidence>
<keyword evidence="11" id="KW-1185">Reference proteome</keyword>
<feature type="signal peptide" evidence="7">
    <location>
        <begin position="1"/>
        <end position="28"/>
    </location>
</feature>
<feature type="chain" id="PRO_5018301710" evidence="7">
    <location>
        <begin position="29"/>
        <end position="350"/>
    </location>
</feature>
<dbReference type="Proteomes" id="UP000317180">
    <property type="component" value="Unassembled WGS sequence"/>
</dbReference>
<proteinExistence type="predicted"/>
<evidence type="ECO:0000313" key="11">
    <source>
        <dbReference type="Proteomes" id="UP000317180"/>
    </source>
</evidence>
<comment type="caution">
    <text evidence="9">The sequence shown here is derived from an EMBL/GenBank/DDBJ whole genome shotgun (WGS) entry which is preliminary data.</text>
</comment>
<keyword evidence="6" id="KW-0175">Coiled coil</keyword>
<dbReference type="EMBL" id="RHHN01000007">
    <property type="protein sequence ID" value="RNB61292.1"/>
    <property type="molecule type" value="Genomic_DNA"/>
</dbReference>
<comment type="subcellular location">
    <subcellularLocation>
        <location evidence="1">Cell outer membrane</location>
    </subcellularLocation>
</comment>
<dbReference type="GO" id="GO:0015562">
    <property type="term" value="F:efflux transmembrane transporter activity"/>
    <property type="evidence" value="ECO:0007669"/>
    <property type="project" value="InterPro"/>
</dbReference>
<evidence type="ECO:0000313" key="10">
    <source>
        <dbReference type="Proteomes" id="UP000276178"/>
    </source>
</evidence>
<evidence type="ECO:0000256" key="2">
    <source>
        <dbReference type="ARBA" id="ARBA00022452"/>
    </source>
</evidence>
<dbReference type="Proteomes" id="UP000276178">
    <property type="component" value="Unassembled WGS sequence"/>
</dbReference>
<keyword evidence="3" id="KW-0812">Transmembrane</keyword>
<sequence length="350" mass="39578">MKSRLSKHIYSTTLVAALLAGNAHLALAEEPLVAAAEQTQIVPLSLDHAVEQALKNDVDLELLRLTYDNTRYETLMTLRDKAAIKKDDINTLDEAKKKYEETAKAQKTLLVDEASYNASKISLQMQVQKAYFEARALEEKIKLQKNSIRRQTWAQDSAAKEKLSELENSFKQALTKLNELLNEKRDRQWLLETSKLSYTPLPTLEETKALAYQKRPDMVKAEAERAFAQVKVDYTSEYAAISTYKGRIALNELRKAELLLQKLKQKVDQEVSDAYEKAVAAKKALDESTAAKDEAWKTYHATLTDYANKKVSLNDQIETEAELFDSETKAADSLYQYNIAVSTLNQSVGL</sequence>
<evidence type="ECO:0000256" key="1">
    <source>
        <dbReference type="ARBA" id="ARBA00004442"/>
    </source>
</evidence>
<name>A0A3M8BDC5_9BACL</name>
<keyword evidence="2" id="KW-1134">Transmembrane beta strand</keyword>
<dbReference type="SUPFAM" id="SSF56954">
    <property type="entry name" value="Outer membrane efflux proteins (OEP)"/>
    <property type="match status" value="1"/>
</dbReference>
<evidence type="ECO:0000256" key="7">
    <source>
        <dbReference type="SAM" id="SignalP"/>
    </source>
</evidence>
<evidence type="ECO:0000256" key="3">
    <source>
        <dbReference type="ARBA" id="ARBA00022692"/>
    </source>
</evidence>
<dbReference type="PANTHER" id="PTHR30026">
    <property type="entry name" value="OUTER MEMBRANE PROTEIN TOLC"/>
    <property type="match status" value="1"/>
</dbReference>
<dbReference type="PANTHER" id="PTHR30026:SF20">
    <property type="entry name" value="OUTER MEMBRANE PROTEIN TOLC"/>
    <property type="match status" value="1"/>
</dbReference>
<dbReference type="GO" id="GO:0015288">
    <property type="term" value="F:porin activity"/>
    <property type="evidence" value="ECO:0007669"/>
    <property type="project" value="TreeGrafter"/>
</dbReference>
<organism evidence="9 10">
    <name type="scientific">Brevibacillus agri</name>
    <dbReference type="NCBI Taxonomy" id="51101"/>
    <lineage>
        <taxon>Bacteria</taxon>
        <taxon>Bacillati</taxon>
        <taxon>Bacillota</taxon>
        <taxon>Bacilli</taxon>
        <taxon>Bacillales</taxon>
        <taxon>Paenibacillaceae</taxon>
        <taxon>Brevibacillus</taxon>
    </lineage>
</organism>
<dbReference type="Gene3D" id="1.20.1600.10">
    <property type="entry name" value="Outer membrane efflux proteins (OEP)"/>
    <property type="match status" value="2"/>
</dbReference>
<evidence type="ECO:0000256" key="6">
    <source>
        <dbReference type="SAM" id="Coils"/>
    </source>
</evidence>
<dbReference type="AlphaFoldDB" id="A0A3M8BDC5"/>
<keyword evidence="5" id="KW-0998">Cell outer membrane</keyword>
<dbReference type="RefSeq" id="WP_122952430.1">
    <property type="nucleotide sequence ID" value="NZ_CP026363.1"/>
</dbReference>
<dbReference type="EMBL" id="BJOD01000052">
    <property type="protein sequence ID" value="GED27867.1"/>
    <property type="molecule type" value="Genomic_DNA"/>
</dbReference>
<reference evidence="9 10" key="1">
    <citation type="submission" date="2018-10" db="EMBL/GenBank/DDBJ databases">
        <title>Phylogenomics of Brevibacillus.</title>
        <authorList>
            <person name="Dunlap C."/>
        </authorList>
    </citation>
    <scope>NUCLEOTIDE SEQUENCE [LARGE SCALE GENOMIC DNA]</scope>
    <source>
        <strain evidence="9 10">NRRL NRS 1219</strain>
    </source>
</reference>
<protein>
    <submittedName>
        <fullName evidence="9">TolC family protein</fullName>
    </submittedName>
</protein>
<reference evidence="8 11" key="2">
    <citation type="submission" date="2019-06" db="EMBL/GenBank/DDBJ databases">
        <title>Whole genome shotgun sequence of Brevibacillus agri NBRC 15538.</title>
        <authorList>
            <person name="Hosoyama A."/>
            <person name="Uohara A."/>
            <person name="Ohji S."/>
            <person name="Ichikawa N."/>
        </authorList>
    </citation>
    <scope>NUCLEOTIDE SEQUENCE [LARGE SCALE GENOMIC DNA]</scope>
    <source>
        <strain evidence="8 11">NBRC 15538</strain>
    </source>
</reference>
<dbReference type="OrthoDB" id="2464235at2"/>
<dbReference type="GO" id="GO:1990281">
    <property type="term" value="C:efflux pump complex"/>
    <property type="evidence" value="ECO:0007669"/>
    <property type="project" value="TreeGrafter"/>
</dbReference>
<keyword evidence="7" id="KW-0732">Signal</keyword>
<evidence type="ECO:0000313" key="9">
    <source>
        <dbReference type="EMBL" id="RNB61292.1"/>
    </source>
</evidence>
<dbReference type="GeneID" id="82813168"/>
<dbReference type="InterPro" id="IPR051906">
    <property type="entry name" value="TolC-like"/>
</dbReference>
<accession>A0A3M8BDC5</accession>
<evidence type="ECO:0000313" key="8">
    <source>
        <dbReference type="EMBL" id="GED27867.1"/>
    </source>
</evidence>
<keyword evidence="4" id="KW-0472">Membrane</keyword>
<dbReference type="GO" id="GO:0009279">
    <property type="term" value="C:cell outer membrane"/>
    <property type="evidence" value="ECO:0007669"/>
    <property type="project" value="UniProtKB-SubCell"/>
</dbReference>
<feature type="coiled-coil region" evidence="6">
    <location>
        <begin position="246"/>
        <end position="273"/>
    </location>
</feature>
<gene>
    <name evidence="8" type="ORF">BAG01nite_39690</name>
    <name evidence="9" type="ORF">EB820_01275</name>
</gene>
<evidence type="ECO:0000256" key="5">
    <source>
        <dbReference type="ARBA" id="ARBA00023237"/>
    </source>
</evidence>